<protein>
    <submittedName>
        <fullName evidence="2">Uncharacterized protein</fullName>
    </submittedName>
</protein>
<dbReference type="AlphaFoldDB" id="A0A3N4L4K9"/>
<keyword evidence="1" id="KW-0812">Transmembrane</keyword>
<name>A0A3N4L4K9_9PEZI</name>
<feature type="transmembrane region" description="Helical" evidence="1">
    <location>
        <begin position="26"/>
        <end position="45"/>
    </location>
</feature>
<organism evidence="2 3">
    <name type="scientific">Morchella conica CCBAS932</name>
    <dbReference type="NCBI Taxonomy" id="1392247"/>
    <lineage>
        <taxon>Eukaryota</taxon>
        <taxon>Fungi</taxon>
        <taxon>Dikarya</taxon>
        <taxon>Ascomycota</taxon>
        <taxon>Pezizomycotina</taxon>
        <taxon>Pezizomycetes</taxon>
        <taxon>Pezizales</taxon>
        <taxon>Morchellaceae</taxon>
        <taxon>Morchella</taxon>
    </lineage>
</organism>
<evidence type="ECO:0000313" key="2">
    <source>
        <dbReference type="EMBL" id="RPB16708.1"/>
    </source>
</evidence>
<proteinExistence type="predicted"/>
<dbReference type="EMBL" id="ML119108">
    <property type="protein sequence ID" value="RPB16708.1"/>
    <property type="molecule type" value="Genomic_DNA"/>
</dbReference>
<dbReference type="InParanoid" id="A0A3N4L4K9"/>
<accession>A0A3N4L4K9</accession>
<reference evidence="2 3" key="1">
    <citation type="journal article" date="2018" name="Nat. Ecol. Evol.">
        <title>Pezizomycetes genomes reveal the molecular basis of ectomycorrhizal truffle lifestyle.</title>
        <authorList>
            <person name="Murat C."/>
            <person name="Payen T."/>
            <person name="Noel B."/>
            <person name="Kuo A."/>
            <person name="Morin E."/>
            <person name="Chen J."/>
            <person name="Kohler A."/>
            <person name="Krizsan K."/>
            <person name="Balestrini R."/>
            <person name="Da Silva C."/>
            <person name="Montanini B."/>
            <person name="Hainaut M."/>
            <person name="Levati E."/>
            <person name="Barry K.W."/>
            <person name="Belfiori B."/>
            <person name="Cichocki N."/>
            <person name="Clum A."/>
            <person name="Dockter R.B."/>
            <person name="Fauchery L."/>
            <person name="Guy J."/>
            <person name="Iotti M."/>
            <person name="Le Tacon F."/>
            <person name="Lindquist E.A."/>
            <person name="Lipzen A."/>
            <person name="Malagnac F."/>
            <person name="Mello A."/>
            <person name="Molinier V."/>
            <person name="Miyauchi S."/>
            <person name="Poulain J."/>
            <person name="Riccioni C."/>
            <person name="Rubini A."/>
            <person name="Sitrit Y."/>
            <person name="Splivallo R."/>
            <person name="Traeger S."/>
            <person name="Wang M."/>
            <person name="Zifcakova L."/>
            <person name="Wipf D."/>
            <person name="Zambonelli A."/>
            <person name="Paolocci F."/>
            <person name="Nowrousian M."/>
            <person name="Ottonello S."/>
            <person name="Baldrian P."/>
            <person name="Spatafora J.W."/>
            <person name="Henrissat B."/>
            <person name="Nagy L.G."/>
            <person name="Aury J.M."/>
            <person name="Wincker P."/>
            <person name="Grigoriev I.V."/>
            <person name="Bonfante P."/>
            <person name="Martin F.M."/>
        </authorList>
    </citation>
    <scope>NUCLEOTIDE SEQUENCE [LARGE SCALE GENOMIC DNA]</scope>
    <source>
        <strain evidence="2 3">CCBAS932</strain>
    </source>
</reference>
<sequence length="51" mass="5787">MHVPIDGPPTTTALPVRSTAVFSPYYHLYLAPTTWVFGTYVWFGLRESEGR</sequence>
<dbReference type="Proteomes" id="UP000277580">
    <property type="component" value="Unassembled WGS sequence"/>
</dbReference>
<evidence type="ECO:0000256" key="1">
    <source>
        <dbReference type="SAM" id="Phobius"/>
    </source>
</evidence>
<keyword evidence="3" id="KW-1185">Reference proteome</keyword>
<gene>
    <name evidence="2" type="ORF">P167DRAFT_532252</name>
</gene>
<evidence type="ECO:0000313" key="3">
    <source>
        <dbReference type="Proteomes" id="UP000277580"/>
    </source>
</evidence>
<keyword evidence="1" id="KW-0472">Membrane</keyword>
<keyword evidence="1" id="KW-1133">Transmembrane helix</keyword>